<dbReference type="SMART" id="SM00470">
    <property type="entry name" value="ParB"/>
    <property type="match status" value="1"/>
</dbReference>
<keyword evidence="4" id="KW-1185">Reference proteome</keyword>
<name>A0ABT9MFV5_9DEIO</name>
<protein>
    <submittedName>
        <fullName evidence="3">ParB family chromosome partitioning protein</fullName>
    </submittedName>
</protein>
<dbReference type="InterPro" id="IPR036086">
    <property type="entry name" value="ParB/Sulfiredoxin_sf"/>
</dbReference>
<dbReference type="PANTHER" id="PTHR33375">
    <property type="entry name" value="CHROMOSOME-PARTITIONING PROTEIN PARB-RELATED"/>
    <property type="match status" value="1"/>
</dbReference>
<comment type="caution">
    <text evidence="3">The sequence shown here is derived from an EMBL/GenBank/DDBJ whole genome shotgun (WGS) entry which is preliminary data.</text>
</comment>
<evidence type="ECO:0000259" key="2">
    <source>
        <dbReference type="SMART" id="SM00470"/>
    </source>
</evidence>
<dbReference type="SUPFAM" id="SSF110849">
    <property type="entry name" value="ParB/Sulfiredoxin"/>
    <property type="match status" value="1"/>
</dbReference>
<organism evidence="3 4">
    <name type="scientific">Deinococcus enclensis</name>
    <dbReference type="NCBI Taxonomy" id="1049582"/>
    <lineage>
        <taxon>Bacteria</taxon>
        <taxon>Thermotogati</taxon>
        <taxon>Deinococcota</taxon>
        <taxon>Deinococci</taxon>
        <taxon>Deinococcales</taxon>
        <taxon>Deinococcaceae</taxon>
        <taxon>Deinococcus</taxon>
    </lineage>
</organism>
<dbReference type="InterPro" id="IPR050336">
    <property type="entry name" value="Chromosome_partition/occlusion"/>
</dbReference>
<evidence type="ECO:0000313" key="3">
    <source>
        <dbReference type="EMBL" id="MDP9765458.1"/>
    </source>
</evidence>
<dbReference type="Proteomes" id="UP001232163">
    <property type="component" value="Unassembled WGS sequence"/>
</dbReference>
<gene>
    <name evidence="3" type="ORF">QO006_002909</name>
</gene>
<evidence type="ECO:0000313" key="4">
    <source>
        <dbReference type="Proteomes" id="UP001232163"/>
    </source>
</evidence>
<dbReference type="PANTHER" id="PTHR33375:SF1">
    <property type="entry name" value="CHROMOSOME-PARTITIONING PROTEIN PARB-RELATED"/>
    <property type="match status" value="1"/>
</dbReference>
<dbReference type="SUPFAM" id="SSF109709">
    <property type="entry name" value="KorB DNA-binding domain-like"/>
    <property type="match status" value="1"/>
</dbReference>
<dbReference type="Pfam" id="PF02195">
    <property type="entry name" value="ParB_N"/>
    <property type="match status" value="1"/>
</dbReference>
<dbReference type="InterPro" id="IPR003115">
    <property type="entry name" value="ParB_N"/>
</dbReference>
<feature type="domain" description="ParB-like N-terminal" evidence="2">
    <location>
        <begin position="52"/>
        <end position="141"/>
    </location>
</feature>
<dbReference type="Gene3D" id="1.10.10.2830">
    <property type="match status" value="1"/>
</dbReference>
<comment type="similarity">
    <text evidence="1">Belongs to the ParB family.</text>
</comment>
<proteinExistence type="inferred from homology"/>
<evidence type="ECO:0000256" key="1">
    <source>
        <dbReference type="ARBA" id="ARBA00006295"/>
    </source>
</evidence>
<dbReference type="CDD" id="cd16393">
    <property type="entry name" value="SPO0J_N"/>
    <property type="match status" value="1"/>
</dbReference>
<sequence>MSGKNAFAKSKASPLAGVLGRSRQLAGGASVEELLAETADVQAGPGVNTPEQLLPLRRVHPNPDQPRKHFDPVKLQELADSIAAQGLLQAITVRPDGDGYQIVFGERRYRASQLAGATHIRAVVRDLSDEDVALLAALENLQREDLNPFEAAQFKVQLIAGVLNLPAGDVPARLRRLTKHPAEDEQAVAALTALFARLGGEQWTSFTRNGLSVLTLPEPLLGAVKTGQLDYTKAVRLRGAATEHLPALLDETLRENLSVSDITARIAALTPRAEAPARITTLRARLQPRALERLSKTDRARADRLMAELLQLLDTGDAAAEGGKGRV</sequence>
<reference evidence="3 4" key="1">
    <citation type="submission" date="2023-07" db="EMBL/GenBank/DDBJ databases">
        <title>Genomic Encyclopedia of Type Strains, Phase IV (KMG-IV): sequencing the most valuable type-strain genomes for metagenomic binning, comparative biology and taxonomic classification.</title>
        <authorList>
            <person name="Goeker M."/>
        </authorList>
    </citation>
    <scope>NUCLEOTIDE SEQUENCE [LARGE SCALE GENOMIC DNA]</scope>
    <source>
        <strain evidence="3 4">NIO-1023</strain>
    </source>
</reference>
<accession>A0ABT9MFV5</accession>
<dbReference type="InterPro" id="IPR004437">
    <property type="entry name" value="ParB/RepB/Spo0J"/>
</dbReference>
<dbReference type="EMBL" id="JAURUR010000011">
    <property type="protein sequence ID" value="MDP9765458.1"/>
    <property type="molecule type" value="Genomic_DNA"/>
</dbReference>
<dbReference type="Gene3D" id="3.90.1530.30">
    <property type="match status" value="1"/>
</dbReference>
<dbReference type="RefSeq" id="WP_307467514.1">
    <property type="nucleotide sequence ID" value="NZ_JAURUR010000011.1"/>
</dbReference>
<dbReference type="NCBIfam" id="TIGR00180">
    <property type="entry name" value="parB_part"/>
    <property type="match status" value="1"/>
</dbReference>